<feature type="non-terminal residue" evidence="3">
    <location>
        <position position="1"/>
    </location>
</feature>
<protein>
    <recommendedName>
        <fullName evidence="2">Retrovirus-related Pol polyprotein from transposon TNT 1-94-like beta-barrel domain-containing protein</fullName>
    </recommendedName>
</protein>
<evidence type="ECO:0000313" key="3">
    <source>
        <dbReference type="EMBL" id="BBH04514.1"/>
    </source>
</evidence>
<evidence type="ECO:0000256" key="1">
    <source>
        <dbReference type="SAM" id="MobiDB-lite"/>
    </source>
</evidence>
<dbReference type="EMBL" id="AP019302">
    <property type="protein sequence ID" value="BBH04514.1"/>
    <property type="molecule type" value="Genomic_DNA"/>
</dbReference>
<organism evidence="3">
    <name type="scientific">Prunus dulcis</name>
    <name type="common">Almond</name>
    <name type="synonym">Amygdalus dulcis</name>
    <dbReference type="NCBI Taxonomy" id="3755"/>
    <lineage>
        <taxon>Eukaryota</taxon>
        <taxon>Viridiplantae</taxon>
        <taxon>Streptophyta</taxon>
        <taxon>Embryophyta</taxon>
        <taxon>Tracheophyta</taxon>
        <taxon>Spermatophyta</taxon>
        <taxon>Magnoliopsida</taxon>
        <taxon>eudicotyledons</taxon>
        <taxon>Gunneridae</taxon>
        <taxon>Pentapetalae</taxon>
        <taxon>rosids</taxon>
        <taxon>fabids</taxon>
        <taxon>Rosales</taxon>
        <taxon>Rosaceae</taxon>
        <taxon>Amygdaloideae</taxon>
        <taxon>Amygdaleae</taxon>
        <taxon>Prunus</taxon>
    </lineage>
</organism>
<reference evidence="3" key="1">
    <citation type="journal article" date="2019" name="Science">
        <title>Mutation of a bHLH transcription factor allowed almond domestication.</title>
        <authorList>
            <person name="Sanchez-Perez R."/>
            <person name="Pavan S."/>
            <person name="Mazzeo R."/>
            <person name="Moldovan C."/>
            <person name="Aiese Cigliano R."/>
            <person name="Del Cueto J."/>
            <person name="Ricciardi F."/>
            <person name="Lotti C."/>
            <person name="Ricciardi L."/>
            <person name="Dicenta F."/>
            <person name="Lopez-Marques R.L."/>
            <person name="Lindberg Moller B."/>
        </authorList>
    </citation>
    <scope>NUCLEOTIDE SEQUENCE</scope>
</reference>
<dbReference type="Pfam" id="PF22936">
    <property type="entry name" value="Pol_BBD"/>
    <property type="match status" value="1"/>
</dbReference>
<feature type="region of interest" description="Disordered" evidence="1">
    <location>
        <begin position="138"/>
        <end position="181"/>
    </location>
</feature>
<dbReference type="PANTHER" id="PTHR35317:SF27">
    <property type="entry name" value="RETROVIRUS-RELATED POL POLYPROTEIN FROM TRANSPOSON TNT 1-94"/>
    <property type="match status" value="1"/>
</dbReference>
<proteinExistence type="predicted"/>
<gene>
    <name evidence="3" type="ORF">Prudu_015673</name>
</gene>
<dbReference type="InterPro" id="IPR054722">
    <property type="entry name" value="PolX-like_BBD"/>
</dbReference>
<dbReference type="Pfam" id="PF14223">
    <property type="entry name" value="Retrotran_gag_2"/>
    <property type="match status" value="1"/>
</dbReference>
<feature type="compositionally biased region" description="Basic residues" evidence="1">
    <location>
        <begin position="145"/>
        <end position="162"/>
    </location>
</feature>
<accession>A0A4Y1RJV0</accession>
<dbReference type="PANTHER" id="PTHR35317">
    <property type="entry name" value="OS04G0629600 PROTEIN"/>
    <property type="match status" value="1"/>
</dbReference>
<dbReference type="AlphaFoldDB" id="A0A4Y1RJV0"/>
<evidence type="ECO:0000259" key="2">
    <source>
        <dbReference type="Pfam" id="PF22936"/>
    </source>
</evidence>
<feature type="domain" description="Retrovirus-related Pol polyprotein from transposon TNT 1-94-like beta-barrel" evidence="2">
    <location>
        <begin position="207"/>
        <end position="286"/>
    </location>
</feature>
<sequence>AINRAILETTLKKDTAKDIWDSMKKKYQGTVKVKRAQLQAFRKEFEMFNMKVGESVDEYFGRPLTMANKRRINGEKLEDVVVIEKILRSMTPKFDYVVCSIEESKDLDNLSIDELRSSLLVHEQWMNGHAMEEQALKVSQENHSPGRRRRRGPGGFRGRGRGRQGSFDKSNCPKKGNQKKANVAETEEELLLMAYVEVKGKQINNTWYLYSGCSNHIRGTKKMFTKLDEKFRENVKLGNDSSLKVQGKGYVKIKVNGAVQIISCVFYVPELRSNLISLGQLQEKGFPILIQKNCCQIHQRYGHLNFKGLKTL</sequence>
<name>A0A4Y1RJV0_PRUDU</name>